<reference evidence="4" key="1">
    <citation type="submission" date="2015-01" db="EMBL/GenBank/DDBJ databases">
        <authorList>
            <person name="Aksoy S."/>
            <person name="Warren W."/>
            <person name="Wilson R.K."/>
        </authorList>
    </citation>
    <scope>NUCLEOTIDE SEQUENCE [LARGE SCALE GENOMIC DNA]</scope>
    <source>
        <strain evidence="4">IAEA</strain>
    </source>
</reference>
<dbReference type="AlphaFoldDB" id="A0A1B0BFA5"/>
<feature type="domain" description="Glycosyl hydrolases family 2 sugar binding" evidence="2">
    <location>
        <begin position="22"/>
        <end position="145"/>
    </location>
</feature>
<dbReference type="PANTHER" id="PTHR10066:SF67">
    <property type="entry name" value="BETA-GLUCURONIDASE"/>
    <property type="match status" value="1"/>
</dbReference>
<dbReference type="GO" id="GO:0004566">
    <property type="term" value="F:beta-glucuronidase activity"/>
    <property type="evidence" value="ECO:0007669"/>
    <property type="project" value="TreeGrafter"/>
</dbReference>
<dbReference type="STRING" id="67801.A0A1B0BFA5"/>
<organism evidence="3 4">
    <name type="scientific">Glossina palpalis gambiensis</name>
    <dbReference type="NCBI Taxonomy" id="67801"/>
    <lineage>
        <taxon>Eukaryota</taxon>
        <taxon>Metazoa</taxon>
        <taxon>Ecdysozoa</taxon>
        <taxon>Arthropoda</taxon>
        <taxon>Hexapoda</taxon>
        <taxon>Insecta</taxon>
        <taxon>Pterygota</taxon>
        <taxon>Neoptera</taxon>
        <taxon>Endopterygota</taxon>
        <taxon>Diptera</taxon>
        <taxon>Brachycera</taxon>
        <taxon>Muscomorpha</taxon>
        <taxon>Hippoboscoidea</taxon>
        <taxon>Glossinidae</taxon>
        <taxon>Glossina</taxon>
    </lineage>
</organism>
<protein>
    <recommendedName>
        <fullName evidence="2">Glycosyl hydrolases family 2 sugar binding domain-containing protein</fullName>
    </recommendedName>
</protein>
<evidence type="ECO:0000313" key="3">
    <source>
        <dbReference type="EnsemblMetazoa" id="GPPI028201-PA"/>
    </source>
</evidence>
<dbReference type="GO" id="GO:0005975">
    <property type="term" value="P:carbohydrate metabolic process"/>
    <property type="evidence" value="ECO:0007669"/>
    <property type="project" value="InterPro"/>
</dbReference>
<dbReference type="EnsemblMetazoa" id="GPPI028201-RA">
    <property type="protein sequence ID" value="GPPI028201-PA"/>
    <property type="gene ID" value="GPPI028201"/>
</dbReference>
<evidence type="ECO:0000313" key="4">
    <source>
        <dbReference type="Proteomes" id="UP000092460"/>
    </source>
</evidence>
<dbReference type="EMBL" id="JXJN01013348">
    <property type="status" value="NOT_ANNOTATED_CDS"/>
    <property type="molecule type" value="Genomic_DNA"/>
</dbReference>
<dbReference type="InterPro" id="IPR008979">
    <property type="entry name" value="Galactose-bd-like_sf"/>
</dbReference>
<dbReference type="PANTHER" id="PTHR10066">
    <property type="entry name" value="BETA-GLUCURONIDASE"/>
    <property type="match status" value="1"/>
</dbReference>
<keyword evidence="4" id="KW-1185">Reference proteome</keyword>
<proteinExistence type="inferred from homology"/>
<evidence type="ECO:0000256" key="1">
    <source>
        <dbReference type="ARBA" id="ARBA00007401"/>
    </source>
</evidence>
<dbReference type="InterPro" id="IPR006104">
    <property type="entry name" value="Glyco_hydro_2_N"/>
</dbReference>
<dbReference type="GO" id="GO:0005615">
    <property type="term" value="C:extracellular space"/>
    <property type="evidence" value="ECO:0007669"/>
    <property type="project" value="TreeGrafter"/>
</dbReference>
<comment type="similarity">
    <text evidence="1">Belongs to the glycosyl hydrolase 2 family.</text>
</comment>
<dbReference type="GO" id="GO:0030246">
    <property type="term" value="F:carbohydrate binding"/>
    <property type="evidence" value="ECO:0007669"/>
    <property type="project" value="TreeGrafter"/>
</dbReference>
<sequence>MHVSRIIATTTVPVPASYKDLFVETTMRDHIGTVWYERKFFVSRNWTVDKRVWLRFGSVHYSAIVIIRHEIGHLPFEVEATSFIKFGSENRVTIMCDNRLLVTTVPQGELVQQPSDKGNRTVQTYTFDFYNYAGIHRSVHLYTTPLIYIEDVKIITDLLTENRGIIKYEILIRGLEDESNDALLPDTDSLFEALWEYSEFVASPK</sequence>
<dbReference type="GO" id="GO:0019391">
    <property type="term" value="P:glucuronoside catabolic process"/>
    <property type="evidence" value="ECO:0007669"/>
    <property type="project" value="TreeGrafter"/>
</dbReference>
<reference evidence="3" key="2">
    <citation type="submission" date="2020-05" db="UniProtKB">
        <authorList>
            <consortium name="EnsemblMetazoa"/>
        </authorList>
    </citation>
    <scope>IDENTIFICATION</scope>
    <source>
        <strain evidence="3">IAEA</strain>
    </source>
</reference>
<evidence type="ECO:0000259" key="2">
    <source>
        <dbReference type="Pfam" id="PF02837"/>
    </source>
</evidence>
<dbReference type="VEuPathDB" id="VectorBase:GPPI028201"/>
<dbReference type="Gene3D" id="2.60.120.260">
    <property type="entry name" value="Galactose-binding domain-like"/>
    <property type="match status" value="1"/>
</dbReference>
<name>A0A1B0BFA5_9MUSC</name>
<dbReference type="Proteomes" id="UP000092460">
    <property type="component" value="Unassembled WGS sequence"/>
</dbReference>
<accession>A0A1B0BFA5</accession>
<dbReference type="Pfam" id="PF02837">
    <property type="entry name" value="Glyco_hydro_2_N"/>
    <property type="match status" value="1"/>
</dbReference>
<dbReference type="SUPFAM" id="SSF49785">
    <property type="entry name" value="Galactose-binding domain-like"/>
    <property type="match status" value="1"/>
</dbReference>